<dbReference type="InterPro" id="IPR000909">
    <property type="entry name" value="PLipase_C_PInositol-sp_X_dom"/>
</dbReference>
<dbReference type="EMBL" id="MF683367">
    <property type="protein sequence ID" value="ATU82508.1"/>
    <property type="molecule type" value="mRNA"/>
</dbReference>
<dbReference type="InterPro" id="IPR051057">
    <property type="entry name" value="PI-PLC_domain"/>
</dbReference>
<dbReference type="SUPFAM" id="SSF51695">
    <property type="entry name" value="PLC-like phosphodiesterases"/>
    <property type="match status" value="1"/>
</dbReference>
<dbReference type="PANTHER" id="PTHR13593:SF149">
    <property type="entry name" value="PHOSPHATIDYLINOSITOL-SPECIFIC PHOSPHOLIPASE C X DOMAIN CONTAINING, ISOFORM A"/>
    <property type="match status" value="1"/>
</dbReference>
<keyword evidence="1" id="KW-0732">Signal</keyword>
<dbReference type="PANTHER" id="PTHR13593">
    <property type="match status" value="1"/>
</dbReference>
<dbReference type="GO" id="GO:0008081">
    <property type="term" value="F:phosphoric diester hydrolase activity"/>
    <property type="evidence" value="ECO:0007669"/>
    <property type="project" value="InterPro"/>
</dbReference>
<proteinExistence type="evidence at transcript level"/>
<feature type="domain" description="Phosphatidylinositol-specific phospholipase C X" evidence="2">
    <location>
        <begin position="146"/>
        <end position="301"/>
    </location>
</feature>
<name>A0A2K8JUA2_9HEMI</name>
<reference evidence="3" key="1">
    <citation type="journal article" date="2018" name="Cell. Mol. Life Sci.">
        <title>Giant fish-killing water bug reveals ancient and dynamic venom evolution in Heteroptera.</title>
        <authorList>
            <person name="Walker A.A."/>
            <person name="Hernandez-Vargas M.J."/>
            <person name="Corzo G."/>
            <person name="Fry B.G."/>
            <person name="King G.F."/>
        </authorList>
    </citation>
    <scope>NUCLEOTIDE SEQUENCE</scope>
</reference>
<organism evidence="3">
    <name type="scientific">Lethocerus distinctifemur</name>
    <dbReference type="NCBI Taxonomy" id="280095"/>
    <lineage>
        <taxon>Eukaryota</taxon>
        <taxon>Metazoa</taxon>
        <taxon>Ecdysozoa</taxon>
        <taxon>Arthropoda</taxon>
        <taxon>Hexapoda</taxon>
        <taxon>Insecta</taxon>
        <taxon>Pterygota</taxon>
        <taxon>Neoptera</taxon>
        <taxon>Paraneoptera</taxon>
        <taxon>Hemiptera</taxon>
        <taxon>Heteroptera</taxon>
        <taxon>Panheteroptera</taxon>
        <taxon>Nepomorpha</taxon>
        <taxon>Belostomatidae</taxon>
        <taxon>Lethocerinae</taxon>
        <taxon>Lethocerus</taxon>
    </lineage>
</organism>
<accession>A0A2K8JUA2</accession>
<dbReference type="GO" id="GO:0006629">
    <property type="term" value="P:lipid metabolic process"/>
    <property type="evidence" value="ECO:0007669"/>
    <property type="project" value="InterPro"/>
</dbReference>
<protein>
    <submittedName>
        <fullName evidence="3">Venom phospholipase C</fullName>
    </submittedName>
</protein>
<dbReference type="SMART" id="SM00148">
    <property type="entry name" value="PLCXc"/>
    <property type="match status" value="1"/>
</dbReference>
<feature type="signal peptide" evidence="1">
    <location>
        <begin position="1"/>
        <end position="23"/>
    </location>
</feature>
<dbReference type="Gene3D" id="3.20.20.190">
    <property type="entry name" value="Phosphatidylinositol (PI) phosphodiesterase"/>
    <property type="match status" value="1"/>
</dbReference>
<evidence type="ECO:0000313" key="3">
    <source>
        <dbReference type="EMBL" id="ATU82508.1"/>
    </source>
</evidence>
<evidence type="ECO:0000256" key="1">
    <source>
        <dbReference type="SAM" id="SignalP"/>
    </source>
</evidence>
<sequence>MERQGRYWRLAVALLAALTPAISVPDRSTGVTCRKPFVEILVSPIASKKEVRMMELSWYVEEGLEPGDWVGLHVGDPDTFRPLFWAYITEPKGWLSTGIQENRTMPEPSFKPNCTPYWAAYWRKNGTKPVAKYCLGTNPRWMENSRDTIKHLSIDDMFLPGTHDSGSFHLSYGPYKPNRYNKYVYTQDESILEQLIHGARYLDLRISQKKGKWWLNHGVFRIHPFEYILMDIKEFLDNTKEILVLDFHRFPKGFDDEATHEQFVAYLRKELWQYAAPGRLTWAATLADIWATDKRLILAYNHSPTREKHSDILWRPVTQKWPNVQNIDKLRQYFQDVMTRKPWYPWAAMAQLTPTVWSVISDEQGGLRKMAHAVNHEVTSWFRADWGRLSNAVAVDFIRSTGVVHAAVRWNKRRALNAHCDP</sequence>
<evidence type="ECO:0000259" key="2">
    <source>
        <dbReference type="SMART" id="SM00148"/>
    </source>
</evidence>
<feature type="chain" id="PRO_5015004719" evidence="1">
    <location>
        <begin position="24"/>
        <end position="422"/>
    </location>
</feature>
<dbReference type="InterPro" id="IPR017946">
    <property type="entry name" value="PLC-like_Pdiesterase_TIM-brl"/>
</dbReference>
<dbReference type="AlphaFoldDB" id="A0A2K8JUA2"/>